<accession>A0A6M8UIM5</accession>
<evidence type="ECO:0000256" key="1">
    <source>
        <dbReference type="ARBA" id="ARBA00023125"/>
    </source>
</evidence>
<organism evidence="3 4">
    <name type="scientific">Paramixta manurensis</name>
    <dbReference type="NCBI Taxonomy" id="2740817"/>
    <lineage>
        <taxon>Bacteria</taxon>
        <taxon>Pseudomonadati</taxon>
        <taxon>Pseudomonadota</taxon>
        <taxon>Gammaproteobacteria</taxon>
        <taxon>Enterobacterales</taxon>
        <taxon>Erwiniaceae</taxon>
        <taxon>Paramixta</taxon>
    </lineage>
</organism>
<dbReference type="GO" id="GO:0003700">
    <property type="term" value="F:DNA-binding transcription factor activity"/>
    <property type="evidence" value="ECO:0007669"/>
    <property type="project" value="TreeGrafter"/>
</dbReference>
<dbReference type="PANTHER" id="PTHR46797:SF1">
    <property type="entry name" value="METHYLPHOSPHONATE SYNTHASE"/>
    <property type="match status" value="1"/>
</dbReference>
<dbReference type="SUPFAM" id="SSF47413">
    <property type="entry name" value="lambda repressor-like DNA-binding domains"/>
    <property type="match status" value="1"/>
</dbReference>
<dbReference type="InterPro" id="IPR001387">
    <property type="entry name" value="Cro/C1-type_HTH"/>
</dbReference>
<dbReference type="KEGG" id="pmak:PMPD1_1722"/>
<name>A0A6M8UIM5_9GAMM</name>
<dbReference type="Proteomes" id="UP000505325">
    <property type="component" value="Chromosome"/>
</dbReference>
<dbReference type="SMART" id="SM00530">
    <property type="entry name" value="HTH_XRE"/>
    <property type="match status" value="1"/>
</dbReference>
<feature type="domain" description="HTH cro/C1-type" evidence="2">
    <location>
        <begin position="8"/>
        <end position="62"/>
    </location>
</feature>
<dbReference type="Pfam" id="PF01381">
    <property type="entry name" value="HTH_3"/>
    <property type="match status" value="1"/>
</dbReference>
<dbReference type="PROSITE" id="PS50943">
    <property type="entry name" value="HTH_CROC1"/>
    <property type="match status" value="1"/>
</dbReference>
<dbReference type="GO" id="GO:0003677">
    <property type="term" value="F:DNA binding"/>
    <property type="evidence" value="ECO:0007669"/>
    <property type="project" value="UniProtKB-KW"/>
</dbReference>
<gene>
    <name evidence="3" type="ORF">PMPD1_1722</name>
</gene>
<proteinExistence type="predicted"/>
<dbReference type="InterPro" id="IPR010982">
    <property type="entry name" value="Lambda_DNA-bd_dom_sf"/>
</dbReference>
<dbReference type="InterPro" id="IPR050807">
    <property type="entry name" value="TransReg_Diox_bact_type"/>
</dbReference>
<sequence>MQQFGERIRARRKEFKLSQRALAQRVGVAHVTISQWETGDSEPGGKNLFTLSNALQCSPAWILYGDDTLAPATPQAAPQDVDERETELLALFSALPESEKLRHLDELREKVDSFNRLFEELLSARKENNS</sequence>
<dbReference type="RefSeq" id="WP_173633676.1">
    <property type="nucleotide sequence ID" value="NZ_CP054212.1"/>
</dbReference>
<keyword evidence="4" id="KW-1185">Reference proteome</keyword>
<keyword evidence="1" id="KW-0238">DNA-binding</keyword>
<evidence type="ECO:0000313" key="3">
    <source>
        <dbReference type="EMBL" id="QKJ86672.1"/>
    </source>
</evidence>
<protein>
    <submittedName>
        <fullName evidence="3">Transcriptional regulator</fullName>
    </submittedName>
</protein>
<dbReference type="CDD" id="cd00093">
    <property type="entry name" value="HTH_XRE"/>
    <property type="match status" value="1"/>
</dbReference>
<dbReference type="Gene3D" id="1.10.260.40">
    <property type="entry name" value="lambda repressor-like DNA-binding domains"/>
    <property type="match status" value="1"/>
</dbReference>
<dbReference type="NCBIfam" id="NF007257">
    <property type="entry name" value="PRK09706.1"/>
    <property type="match status" value="1"/>
</dbReference>
<dbReference type="GO" id="GO:0005829">
    <property type="term" value="C:cytosol"/>
    <property type="evidence" value="ECO:0007669"/>
    <property type="project" value="TreeGrafter"/>
</dbReference>
<reference evidence="3 4" key="1">
    <citation type="submission" date="2020-06" db="EMBL/GenBank/DDBJ databases">
        <title>Genome sequence of Paramixta manurensis strain PD-1.</title>
        <authorList>
            <person name="Lee C.W."/>
            <person name="Kim J."/>
        </authorList>
    </citation>
    <scope>NUCLEOTIDE SEQUENCE [LARGE SCALE GENOMIC DNA]</scope>
    <source>
        <strain evidence="3 4">PD-1</strain>
    </source>
</reference>
<dbReference type="EMBL" id="CP054212">
    <property type="protein sequence ID" value="QKJ86672.1"/>
    <property type="molecule type" value="Genomic_DNA"/>
</dbReference>
<evidence type="ECO:0000259" key="2">
    <source>
        <dbReference type="PROSITE" id="PS50943"/>
    </source>
</evidence>
<evidence type="ECO:0000313" key="4">
    <source>
        <dbReference type="Proteomes" id="UP000505325"/>
    </source>
</evidence>
<dbReference type="PANTHER" id="PTHR46797">
    <property type="entry name" value="HTH-TYPE TRANSCRIPTIONAL REGULATOR"/>
    <property type="match status" value="1"/>
</dbReference>
<dbReference type="AlphaFoldDB" id="A0A6M8UIM5"/>